<keyword evidence="5" id="KW-0539">Nucleus</keyword>
<dbReference type="PANTHER" id="PTHR46481:SF10">
    <property type="entry name" value="ZINC FINGER BED DOMAIN-CONTAINING PROTEIN 39"/>
    <property type="match status" value="1"/>
</dbReference>
<accession>A0A9P5PWX3</accession>
<evidence type="ECO:0000313" key="6">
    <source>
        <dbReference type="EMBL" id="KAF9070582.1"/>
    </source>
</evidence>
<dbReference type="Proteomes" id="UP000772434">
    <property type="component" value="Unassembled WGS sequence"/>
</dbReference>
<name>A0A9P5PWX3_9AGAR</name>
<evidence type="ECO:0000256" key="2">
    <source>
        <dbReference type="ARBA" id="ARBA00022723"/>
    </source>
</evidence>
<keyword evidence="2" id="KW-0479">Metal-binding</keyword>
<keyword evidence="3" id="KW-0863">Zinc-finger</keyword>
<dbReference type="OrthoDB" id="1607513at2759"/>
<gene>
    <name evidence="6" type="ORF">BDP27DRAFT_1382743</name>
</gene>
<evidence type="ECO:0000256" key="4">
    <source>
        <dbReference type="ARBA" id="ARBA00022833"/>
    </source>
</evidence>
<dbReference type="PANTHER" id="PTHR46481">
    <property type="entry name" value="ZINC FINGER BED DOMAIN-CONTAINING PROTEIN 4"/>
    <property type="match status" value="1"/>
</dbReference>
<dbReference type="GO" id="GO:0008270">
    <property type="term" value="F:zinc ion binding"/>
    <property type="evidence" value="ECO:0007669"/>
    <property type="project" value="UniProtKB-KW"/>
</dbReference>
<dbReference type="GO" id="GO:0005634">
    <property type="term" value="C:nucleus"/>
    <property type="evidence" value="ECO:0007669"/>
    <property type="project" value="UniProtKB-SubCell"/>
</dbReference>
<dbReference type="InterPro" id="IPR012337">
    <property type="entry name" value="RNaseH-like_sf"/>
</dbReference>
<evidence type="ECO:0008006" key="8">
    <source>
        <dbReference type="Google" id="ProtNLM"/>
    </source>
</evidence>
<keyword evidence="4" id="KW-0862">Zinc</keyword>
<comment type="subcellular location">
    <subcellularLocation>
        <location evidence="1">Nucleus</location>
    </subcellularLocation>
</comment>
<keyword evidence="7" id="KW-1185">Reference proteome</keyword>
<dbReference type="SUPFAM" id="SSF53098">
    <property type="entry name" value="Ribonuclease H-like"/>
    <property type="match status" value="1"/>
</dbReference>
<evidence type="ECO:0000256" key="5">
    <source>
        <dbReference type="ARBA" id="ARBA00023242"/>
    </source>
</evidence>
<reference evidence="6" key="1">
    <citation type="submission" date="2020-11" db="EMBL/GenBank/DDBJ databases">
        <authorList>
            <consortium name="DOE Joint Genome Institute"/>
            <person name="Ahrendt S."/>
            <person name="Riley R."/>
            <person name="Andreopoulos W."/>
            <person name="Labutti K."/>
            <person name="Pangilinan J."/>
            <person name="Ruiz-Duenas F.J."/>
            <person name="Barrasa J.M."/>
            <person name="Sanchez-Garcia M."/>
            <person name="Camarero S."/>
            <person name="Miyauchi S."/>
            <person name="Serrano A."/>
            <person name="Linde D."/>
            <person name="Babiker R."/>
            <person name="Drula E."/>
            <person name="Ayuso-Fernandez I."/>
            <person name="Pacheco R."/>
            <person name="Padilla G."/>
            <person name="Ferreira P."/>
            <person name="Barriuso J."/>
            <person name="Kellner H."/>
            <person name="Castanera R."/>
            <person name="Alfaro M."/>
            <person name="Ramirez L."/>
            <person name="Pisabarro A.G."/>
            <person name="Kuo A."/>
            <person name="Tritt A."/>
            <person name="Lipzen A."/>
            <person name="He G."/>
            <person name="Yan M."/>
            <person name="Ng V."/>
            <person name="Cullen D."/>
            <person name="Martin F."/>
            <person name="Rosso M.-N."/>
            <person name="Henrissat B."/>
            <person name="Hibbett D."/>
            <person name="Martinez A.T."/>
            <person name="Grigoriev I.V."/>
        </authorList>
    </citation>
    <scope>NUCLEOTIDE SEQUENCE</scope>
    <source>
        <strain evidence="6">AH 40177</strain>
    </source>
</reference>
<sequence>MLILDVKTRWSSTHQMLSHALQYQTFINEFVDVHHDLHDWDAIATVSDWLLNFCSATSQMSMTSKPMLSSTHSTFRGLQRSLKDKLKQLPQDAPPELIEGLTQAHRKLSDYYYKYDNSPFYIWAAHMYYFHLLSLRYPRGSAVAVERIFSGGRDTISLCRACLKPETIRVLMLYKNRLRLKRKVLEDALNTTIDV</sequence>
<dbReference type="InterPro" id="IPR052035">
    <property type="entry name" value="ZnF_BED_domain_contain"/>
</dbReference>
<comment type="caution">
    <text evidence="6">The sequence shown here is derived from an EMBL/GenBank/DDBJ whole genome shotgun (WGS) entry which is preliminary data.</text>
</comment>
<evidence type="ECO:0000313" key="7">
    <source>
        <dbReference type="Proteomes" id="UP000772434"/>
    </source>
</evidence>
<evidence type="ECO:0000256" key="1">
    <source>
        <dbReference type="ARBA" id="ARBA00004123"/>
    </source>
</evidence>
<organism evidence="6 7">
    <name type="scientific">Rhodocollybia butyracea</name>
    <dbReference type="NCBI Taxonomy" id="206335"/>
    <lineage>
        <taxon>Eukaryota</taxon>
        <taxon>Fungi</taxon>
        <taxon>Dikarya</taxon>
        <taxon>Basidiomycota</taxon>
        <taxon>Agaricomycotina</taxon>
        <taxon>Agaricomycetes</taxon>
        <taxon>Agaricomycetidae</taxon>
        <taxon>Agaricales</taxon>
        <taxon>Marasmiineae</taxon>
        <taxon>Omphalotaceae</taxon>
        <taxon>Rhodocollybia</taxon>
    </lineage>
</organism>
<dbReference type="AlphaFoldDB" id="A0A9P5PWX3"/>
<dbReference type="EMBL" id="JADNRY010000039">
    <property type="protein sequence ID" value="KAF9070582.1"/>
    <property type="molecule type" value="Genomic_DNA"/>
</dbReference>
<protein>
    <recommendedName>
        <fullName evidence="8">HAT C-terminal dimerisation domain-containing protein</fullName>
    </recommendedName>
</protein>
<evidence type="ECO:0000256" key="3">
    <source>
        <dbReference type="ARBA" id="ARBA00022771"/>
    </source>
</evidence>
<proteinExistence type="predicted"/>